<dbReference type="PANTHER" id="PTHR43045">
    <property type="entry name" value="SHIKIMATE TRANSPORTER"/>
    <property type="match status" value="1"/>
</dbReference>
<dbReference type="InterPro" id="IPR036259">
    <property type="entry name" value="MFS_trans_sf"/>
</dbReference>
<dbReference type="PROSITE" id="PS50850">
    <property type="entry name" value="MFS"/>
    <property type="match status" value="1"/>
</dbReference>
<evidence type="ECO:0000256" key="7">
    <source>
        <dbReference type="SAM" id="MobiDB-lite"/>
    </source>
</evidence>
<dbReference type="PANTHER" id="PTHR43045:SF1">
    <property type="entry name" value="SHIKIMATE TRANSPORTER"/>
    <property type="match status" value="1"/>
</dbReference>
<feature type="transmembrane region" description="Helical" evidence="8">
    <location>
        <begin position="164"/>
        <end position="187"/>
    </location>
</feature>
<evidence type="ECO:0000313" key="10">
    <source>
        <dbReference type="EMBL" id="ARP86707.1"/>
    </source>
</evidence>
<feature type="transmembrane region" description="Helical" evidence="8">
    <location>
        <begin position="99"/>
        <end position="117"/>
    </location>
</feature>
<reference evidence="10 11" key="1">
    <citation type="submission" date="2017-05" db="EMBL/GenBank/DDBJ databases">
        <title>Complete and WGS of Bordetella genogroups.</title>
        <authorList>
            <person name="Spilker T."/>
            <person name="LiPuma J."/>
        </authorList>
    </citation>
    <scope>NUCLEOTIDE SEQUENCE [LARGE SCALE GENOMIC DNA]</scope>
    <source>
        <strain evidence="10 11">AU17164</strain>
    </source>
</reference>
<dbReference type="FunFam" id="1.20.1250.20:FF:000001">
    <property type="entry name" value="Dicarboxylate MFS transporter"/>
    <property type="match status" value="1"/>
</dbReference>
<keyword evidence="2" id="KW-0813">Transport</keyword>
<dbReference type="InterPro" id="IPR011701">
    <property type="entry name" value="MFS"/>
</dbReference>
<evidence type="ECO:0000256" key="4">
    <source>
        <dbReference type="ARBA" id="ARBA00022692"/>
    </source>
</evidence>
<dbReference type="Pfam" id="PF07690">
    <property type="entry name" value="MFS_1"/>
    <property type="match status" value="1"/>
</dbReference>
<gene>
    <name evidence="10" type="ORF">CAL13_11155</name>
</gene>
<feature type="region of interest" description="Disordered" evidence="7">
    <location>
        <begin position="442"/>
        <end position="464"/>
    </location>
</feature>
<dbReference type="Proteomes" id="UP000194139">
    <property type="component" value="Chromosome"/>
</dbReference>
<evidence type="ECO:0000256" key="2">
    <source>
        <dbReference type="ARBA" id="ARBA00022448"/>
    </source>
</evidence>
<feature type="transmembrane region" description="Helical" evidence="8">
    <location>
        <begin position="292"/>
        <end position="310"/>
    </location>
</feature>
<keyword evidence="5 8" id="KW-1133">Transmembrane helix</keyword>
<feature type="domain" description="Major facilitator superfamily (MFS) profile" evidence="9">
    <location>
        <begin position="26"/>
        <end position="437"/>
    </location>
</feature>
<dbReference type="CDD" id="cd17369">
    <property type="entry name" value="MFS_ShiA_like"/>
    <property type="match status" value="1"/>
</dbReference>
<protein>
    <submittedName>
        <fullName evidence="10">MFS transporter</fullName>
    </submittedName>
</protein>
<dbReference type="GO" id="GO:0022857">
    <property type="term" value="F:transmembrane transporter activity"/>
    <property type="evidence" value="ECO:0007669"/>
    <property type="project" value="InterPro"/>
</dbReference>
<evidence type="ECO:0000256" key="1">
    <source>
        <dbReference type="ARBA" id="ARBA00004651"/>
    </source>
</evidence>
<keyword evidence="6 8" id="KW-0472">Membrane</keyword>
<keyword evidence="3" id="KW-1003">Cell membrane</keyword>
<keyword evidence="4 8" id="KW-0812">Transmembrane</keyword>
<organism evidence="10 11">
    <name type="scientific">Bordetella genomosp. 9</name>
    <dbReference type="NCBI Taxonomy" id="1416803"/>
    <lineage>
        <taxon>Bacteria</taxon>
        <taxon>Pseudomonadati</taxon>
        <taxon>Pseudomonadota</taxon>
        <taxon>Betaproteobacteria</taxon>
        <taxon>Burkholderiales</taxon>
        <taxon>Alcaligenaceae</taxon>
        <taxon>Bordetella</taxon>
    </lineage>
</organism>
<evidence type="ECO:0000313" key="11">
    <source>
        <dbReference type="Proteomes" id="UP000194139"/>
    </source>
</evidence>
<comment type="subcellular location">
    <subcellularLocation>
        <location evidence="1">Cell membrane</location>
        <topology evidence="1">Multi-pass membrane protein</topology>
    </subcellularLocation>
</comment>
<feature type="transmembrane region" description="Helical" evidence="8">
    <location>
        <begin position="63"/>
        <end position="87"/>
    </location>
</feature>
<dbReference type="Gene3D" id="1.20.1250.20">
    <property type="entry name" value="MFS general substrate transporter like domains"/>
    <property type="match status" value="2"/>
</dbReference>
<feature type="transmembrane region" description="Helical" evidence="8">
    <location>
        <begin position="344"/>
        <end position="368"/>
    </location>
</feature>
<evidence type="ECO:0000256" key="8">
    <source>
        <dbReference type="SAM" id="Phobius"/>
    </source>
</evidence>
<name>A0A1W6Z031_9BORD</name>
<feature type="transmembrane region" description="Helical" evidence="8">
    <location>
        <begin position="199"/>
        <end position="222"/>
    </location>
</feature>
<dbReference type="AlphaFoldDB" id="A0A1W6Z031"/>
<evidence type="ECO:0000259" key="9">
    <source>
        <dbReference type="PROSITE" id="PS50850"/>
    </source>
</evidence>
<keyword evidence="11" id="KW-1185">Reference proteome</keyword>
<evidence type="ECO:0000256" key="6">
    <source>
        <dbReference type="ARBA" id="ARBA00023136"/>
    </source>
</evidence>
<evidence type="ECO:0000256" key="5">
    <source>
        <dbReference type="ARBA" id="ARBA00022989"/>
    </source>
</evidence>
<feature type="transmembrane region" description="Helical" evidence="8">
    <location>
        <begin position="317"/>
        <end position="338"/>
    </location>
</feature>
<dbReference type="InterPro" id="IPR020846">
    <property type="entry name" value="MFS_dom"/>
</dbReference>
<feature type="transmembrane region" description="Helical" evidence="8">
    <location>
        <begin position="389"/>
        <end position="408"/>
    </location>
</feature>
<feature type="transmembrane region" description="Helical" evidence="8">
    <location>
        <begin position="123"/>
        <end position="143"/>
    </location>
</feature>
<proteinExistence type="predicted"/>
<dbReference type="SUPFAM" id="SSF103473">
    <property type="entry name" value="MFS general substrate transporter"/>
    <property type="match status" value="1"/>
</dbReference>
<sequence>MTTTTGRQPMAHDLGTVGDRRQTTRSVLAGTIGTVVEYYDFTLYATATALVFNKIFFPSVDPLVGTIAAFSTFFVGYIARPLGGIVFGHFGDKFGRKGMLILTMLLMGIGTFAIGLVPAYDSIGVWAPVLLVVLRLLQGIGIGGEYGGGVLMAIEHAAPKRRGLVGSMVHIGVPAGFLLPIAFLGVLSTSLSEADFLAWGWRVPFLASLLLVGVGLFIRFSVHESPAFEQTRRDEGVATLPLVEVLRQHWHKVLLGIGAKVAESGLFNIYAVFAITYAVTQRGMPKAAALDAVLIGCVLECFTLPFFGWLSDRIGRVPVYVGGALFQAVLAFFFYGMADSGMTGLTVAIVLGLALGHGAMFGAQAAFFSELFPARIRYSGLSLVQQIGPILGGGLSPLVAASLLAGHPGDTMPISLYMAAIAVLSTLCAIGLGRLRGLTAGDARAGQPRSRSGSPTSAPTIKRV</sequence>
<evidence type="ECO:0000256" key="3">
    <source>
        <dbReference type="ARBA" id="ARBA00022475"/>
    </source>
</evidence>
<feature type="compositionally biased region" description="Polar residues" evidence="7">
    <location>
        <begin position="449"/>
        <end position="464"/>
    </location>
</feature>
<feature type="transmembrane region" description="Helical" evidence="8">
    <location>
        <begin position="261"/>
        <end position="280"/>
    </location>
</feature>
<dbReference type="GO" id="GO:0005886">
    <property type="term" value="C:plasma membrane"/>
    <property type="evidence" value="ECO:0007669"/>
    <property type="project" value="UniProtKB-SubCell"/>
</dbReference>
<feature type="transmembrane region" description="Helical" evidence="8">
    <location>
        <begin position="414"/>
        <end position="435"/>
    </location>
</feature>
<accession>A0A1W6Z031</accession>
<dbReference type="EMBL" id="CP021109">
    <property type="protein sequence ID" value="ARP86707.1"/>
    <property type="molecule type" value="Genomic_DNA"/>
</dbReference>